<comment type="caution">
    <text evidence="3">The sequence shown here is derived from an EMBL/GenBank/DDBJ whole genome shotgun (WGS) entry which is preliminary data.</text>
</comment>
<dbReference type="AlphaFoldDB" id="A0A1H2XYS9"/>
<dbReference type="PANTHER" id="PTHR11575">
    <property type="entry name" value="5'-NUCLEOTIDASE-RELATED"/>
    <property type="match status" value="1"/>
</dbReference>
<proteinExistence type="predicted"/>
<dbReference type="PROSITE" id="PS51257">
    <property type="entry name" value="PROKAR_LIPOPROTEIN"/>
    <property type="match status" value="1"/>
</dbReference>
<dbReference type="GO" id="GO:0009166">
    <property type="term" value="P:nucleotide catabolic process"/>
    <property type="evidence" value="ECO:0007669"/>
    <property type="project" value="InterPro"/>
</dbReference>
<dbReference type="EMBL" id="FNND01000006">
    <property type="protein sequence ID" value="SDW98103.1"/>
    <property type="molecule type" value="Genomic_DNA"/>
</dbReference>
<dbReference type="PRINTS" id="PR01607">
    <property type="entry name" value="APYRASEFAMLY"/>
</dbReference>
<sequence length="257" mass="29986">MRKNLFAFLALFLLIVSCKSKSYFTQAIEGEQMPITKDTEEDEDIKDYLSPFRYHLNKYLDNVLSHNNATMVKDIKTLEDGEMNMPIGNFFADALCEQSDGYFYKKKKRHVDFALFNWGGIRSELPEGSITTRMVYQLMPFENYLVVAEVTGAQLYDMAKYLYDSKLPHPISNQVQLIMSPRGEVVSFLINKKPVLRKKRYFVCTFDYLYNGGDKMNFFKNSIDVTNISYNAREALIDYLRKTNPIDFKSDGRFKIK</sequence>
<dbReference type="PANTHER" id="PTHR11575:SF24">
    <property type="entry name" value="5'-NUCLEOTIDASE"/>
    <property type="match status" value="1"/>
</dbReference>
<dbReference type="RefSeq" id="WP_016419198.1">
    <property type="nucleotide sequence ID" value="NZ_CAJPRD010000020.1"/>
</dbReference>
<dbReference type="GO" id="GO:0030288">
    <property type="term" value="C:outer membrane-bounded periplasmic space"/>
    <property type="evidence" value="ECO:0007669"/>
    <property type="project" value="TreeGrafter"/>
</dbReference>
<dbReference type="GO" id="GO:0016787">
    <property type="term" value="F:hydrolase activity"/>
    <property type="evidence" value="ECO:0007669"/>
    <property type="project" value="InterPro"/>
</dbReference>
<feature type="signal peptide" evidence="1">
    <location>
        <begin position="1"/>
        <end position="22"/>
    </location>
</feature>
<gene>
    <name evidence="3" type="ORF">SAMN05444420_10649</name>
</gene>
<protein>
    <submittedName>
        <fullName evidence="3">5'-nucleotidase, C-terminal domain</fullName>
    </submittedName>
</protein>
<feature type="domain" description="5'-Nucleotidase C-terminal" evidence="2">
    <location>
        <begin position="77"/>
        <end position="220"/>
    </location>
</feature>
<dbReference type="InterPro" id="IPR008334">
    <property type="entry name" value="5'-Nucleotdase_C"/>
</dbReference>
<dbReference type="GeneID" id="85018278"/>
<evidence type="ECO:0000313" key="4">
    <source>
        <dbReference type="Proteomes" id="UP000182771"/>
    </source>
</evidence>
<name>A0A1H2XYS9_9FLAO</name>
<dbReference type="OrthoDB" id="4762412at2"/>
<evidence type="ECO:0000259" key="2">
    <source>
        <dbReference type="Pfam" id="PF02872"/>
    </source>
</evidence>
<dbReference type="SUPFAM" id="SSF55816">
    <property type="entry name" value="5'-nucleotidase (syn. UDP-sugar hydrolase), C-terminal domain"/>
    <property type="match status" value="1"/>
</dbReference>
<reference evidence="3 4" key="1">
    <citation type="submission" date="2016-10" db="EMBL/GenBank/DDBJ databases">
        <authorList>
            <person name="Varghese N."/>
            <person name="Submissions S."/>
        </authorList>
    </citation>
    <scope>NUCLEOTIDE SEQUENCE [LARGE SCALE GENOMIC DNA]</scope>
    <source>
        <strain evidence="3 4">DSM 11449</strain>
    </source>
</reference>
<organism evidence="3 4">
    <name type="scientific">Capnocytophaga granulosa</name>
    <dbReference type="NCBI Taxonomy" id="45242"/>
    <lineage>
        <taxon>Bacteria</taxon>
        <taxon>Pseudomonadati</taxon>
        <taxon>Bacteroidota</taxon>
        <taxon>Flavobacteriia</taxon>
        <taxon>Flavobacteriales</taxon>
        <taxon>Flavobacteriaceae</taxon>
        <taxon>Capnocytophaga</taxon>
    </lineage>
</organism>
<dbReference type="Pfam" id="PF02872">
    <property type="entry name" value="5_nucleotid_C"/>
    <property type="match status" value="1"/>
</dbReference>
<dbReference type="Gene3D" id="3.90.780.10">
    <property type="entry name" value="5'-Nucleotidase, C-terminal domain"/>
    <property type="match status" value="1"/>
</dbReference>
<keyword evidence="4" id="KW-1185">Reference proteome</keyword>
<dbReference type="Proteomes" id="UP000182771">
    <property type="component" value="Unassembled WGS sequence"/>
</dbReference>
<dbReference type="InterPro" id="IPR006179">
    <property type="entry name" value="5_nucleotidase/apyrase"/>
</dbReference>
<keyword evidence="1" id="KW-0732">Signal</keyword>
<evidence type="ECO:0000313" key="3">
    <source>
        <dbReference type="EMBL" id="SDW98103.1"/>
    </source>
</evidence>
<accession>A0A1H2XYS9</accession>
<dbReference type="InterPro" id="IPR036907">
    <property type="entry name" value="5'-Nucleotdase_C_sf"/>
</dbReference>
<feature type="chain" id="PRO_5029003894" evidence="1">
    <location>
        <begin position="23"/>
        <end position="257"/>
    </location>
</feature>
<evidence type="ECO:0000256" key="1">
    <source>
        <dbReference type="SAM" id="SignalP"/>
    </source>
</evidence>